<feature type="compositionally biased region" description="Low complexity" evidence="1">
    <location>
        <begin position="198"/>
        <end position="213"/>
    </location>
</feature>
<reference evidence="3" key="2">
    <citation type="submission" date="2023-06" db="EMBL/GenBank/DDBJ databases">
        <authorList>
            <consortium name="Lawrence Berkeley National Laboratory"/>
            <person name="Haridas S."/>
            <person name="Hensen N."/>
            <person name="Bonometti L."/>
            <person name="Westerberg I."/>
            <person name="Brannstrom I.O."/>
            <person name="Guillou S."/>
            <person name="Cros-Aarteil S."/>
            <person name="Calhoun S."/>
            <person name="Kuo A."/>
            <person name="Mondo S."/>
            <person name="Pangilinan J."/>
            <person name="Riley R."/>
            <person name="Labutti K."/>
            <person name="Andreopoulos B."/>
            <person name="Lipzen A."/>
            <person name="Chen C."/>
            <person name="Yanf M."/>
            <person name="Daum C."/>
            <person name="Ng V."/>
            <person name="Clum A."/>
            <person name="Steindorff A."/>
            <person name="Ohm R."/>
            <person name="Martin F."/>
            <person name="Silar P."/>
            <person name="Natvig D."/>
            <person name="Lalanne C."/>
            <person name="Gautier V."/>
            <person name="Ament-Velasquez S.L."/>
            <person name="Kruys A."/>
            <person name="Hutchinson M.I."/>
            <person name="Powell A.J."/>
            <person name="Barry K."/>
            <person name="Miller A.N."/>
            <person name="Grigoriev I.V."/>
            <person name="Debuchy R."/>
            <person name="Gladieux P."/>
            <person name="Thoren M.H."/>
            <person name="Johannesson H."/>
        </authorList>
    </citation>
    <scope>NUCLEOTIDE SEQUENCE</scope>
    <source>
        <strain evidence="3">CBS 560.94</strain>
    </source>
</reference>
<feature type="compositionally biased region" description="Low complexity" evidence="1">
    <location>
        <begin position="470"/>
        <end position="488"/>
    </location>
</feature>
<feature type="compositionally biased region" description="Low complexity" evidence="1">
    <location>
        <begin position="697"/>
        <end position="707"/>
    </location>
</feature>
<feature type="compositionally biased region" description="Low complexity" evidence="1">
    <location>
        <begin position="351"/>
        <end position="361"/>
    </location>
</feature>
<feature type="compositionally biased region" description="Pro residues" evidence="1">
    <location>
        <begin position="107"/>
        <end position="128"/>
    </location>
</feature>
<feature type="compositionally biased region" description="Low complexity" evidence="1">
    <location>
        <begin position="396"/>
        <end position="414"/>
    </location>
</feature>
<proteinExistence type="predicted"/>
<dbReference type="EMBL" id="JAUEPP010000008">
    <property type="protein sequence ID" value="KAK3337816.1"/>
    <property type="molecule type" value="Genomic_DNA"/>
</dbReference>
<comment type="caution">
    <text evidence="3">The sequence shown here is derived from an EMBL/GenBank/DDBJ whole genome shotgun (WGS) entry which is preliminary data.</text>
</comment>
<feature type="compositionally biased region" description="Low complexity" evidence="1">
    <location>
        <begin position="161"/>
        <end position="181"/>
    </location>
</feature>
<feature type="compositionally biased region" description="Pro residues" evidence="1">
    <location>
        <begin position="415"/>
        <end position="428"/>
    </location>
</feature>
<feature type="compositionally biased region" description="Basic and acidic residues" evidence="1">
    <location>
        <begin position="583"/>
        <end position="643"/>
    </location>
</feature>
<feature type="compositionally biased region" description="Low complexity" evidence="1">
    <location>
        <begin position="449"/>
        <end position="459"/>
    </location>
</feature>
<feature type="compositionally biased region" description="Basic and acidic residues" evidence="1">
    <location>
        <begin position="537"/>
        <end position="549"/>
    </location>
</feature>
<feature type="compositionally biased region" description="Low complexity" evidence="1">
    <location>
        <begin position="326"/>
        <end position="344"/>
    </location>
</feature>
<keyword evidence="4" id="KW-1185">Reference proteome</keyword>
<gene>
    <name evidence="3" type="ORF">B0H65DRAFT_435602</name>
</gene>
<feature type="region of interest" description="Disordered" evidence="1">
    <location>
        <begin position="146"/>
        <end position="235"/>
    </location>
</feature>
<accession>A0AAE0MM93</accession>
<sequence>MILLARKKTSTEAGWIVFAVIFSTFSSALIIFLCWWNTRGSSKKSSTQQQQSASSNSRTRSRRSVRYWYYYPEYFGYNNGSSESSEDHDASTATDYHLEQTPNYYIYPPPYPPCPDPPPPPPRPPRTPPHIAVYRTRPVNVMSFLDRTQRVREPPPVAEVTSPGGTSTPPPGDGSSSSSDSLPDEPAPDGDGPPPSAPSGGPRPDGSAPGSPDANPASVHSPKEEGSVISRQDVSEAQANFSRLMSVADSHIQHLASASEAGSHRQSSARHTPSVRYVKAWSKGSSKERRGSKVLSPHGGSPALSIRESPNPAPGNITPKPNSHASRQSSRPSIHSHPSSKLLSPSPPSSRAPSHRSLPASRSRRSSPPRSPTPPHHSQSRYIHSHSHSHFDGRPTSRQSSRSGSRVFSSRSSPPQSPTPPHHSPIPYSPSRHSRSNSYGRPTSRHSSRSGPRSRVSSMPPSPTVTDFASISSISHPPGSPRRSSVSPAYRSGGFRAALSPQQEEQHELKGSRRSSRYSRHSKSPSAVSVSVVELLSLEKDLDQDDQGKGEPMSLLGHDELEEHEEEHEERRGSEVLVQYEDEVPRSRRSVSRDSQQRRRMDLADDERKSVEMEHRHHDHHDEHDPESATLKPEPEHVPEDYYRSYSTAANLDPLPPSPNLSGHSSNLSPKSPYHPRKYIPIQVPKENRPHQASVCSISDSTDSGIGSRKGGG</sequence>
<feature type="region of interest" description="Disordered" evidence="1">
    <location>
        <begin position="107"/>
        <end position="131"/>
    </location>
</feature>
<dbReference type="GeneID" id="87862355"/>
<keyword evidence="2" id="KW-0472">Membrane</keyword>
<dbReference type="Proteomes" id="UP001278500">
    <property type="component" value="Unassembled WGS sequence"/>
</dbReference>
<feature type="compositionally biased region" description="Low complexity" evidence="1">
    <location>
        <begin position="524"/>
        <end position="536"/>
    </location>
</feature>
<keyword evidence="2" id="KW-0812">Transmembrane</keyword>
<feature type="transmembrane region" description="Helical" evidence="2">
    <location>
        <begin position="13"/>
        <end position="36"/>
    </location>
</feature>
<reference evidence="3" key="1">
    <citation type="journal article" date="2023" name="Mol. Phylogenet. Evol.">
        <title>Genome-scale phylogeny and comparative genomics of the fungal order Sordariales.</title>
        <authorList>
            <person name="Hensen N."/>
            <person name="Bonometti L."/>
            <person name="Westerberg I."/>
            <person name="Brannstrom I.O."/>
            <person name="Guillou S."/>
            <person name="Cros-Aarteil S."/>
            <person name="Calhoun S."/>
            <person name="Haridas S."/>
            <person name="Kuo A."/>
            <person name="Mondo S."/>
            <person name="Pangilinan J."/>
            <person name="Riley R."/>
            <person name="LaButti K."/>
            <person name="Andreopoulos B."/>
            <person name="Lipzen A."/>
            <person name="Chen C."/>
            <person name="Yan M."/>
            <person name="Daum C."/>
            <person name="Ng V."/>
            <person name="Clum A."/>
            <person name="Steindorff A."/>
            <person name="Ohm R.A."/>
            <person name="Martin F."/>
            <person name="Silar P."/>
            <person name="Natvig D.O."/>
            <person name="Lalanne C."/>
            <person name="Gautier V."/>
            <person name="Ament-Velasquez S.L."/>
            <person name="Kruys A."/>
            <person name="Hutchinson M.I."/>
            <person name="Powell A.J."/>
            <person name="Barry K."/>
            <person name="Miller A.N."/>
            <person name="Grigoriev I.V."/>
            <person name="Debuchy R."/>
            <person name="Gladieux P."/>
            <person name="Hiltunen Thoren M."/>
            <person name="Johannesson H."/>
        </authorList>
    </citation>
    <scope>NUCLEOTIDE SEQUENCE</scope>
    <source>
        <strain evidence="3">CBS 560.94</strain>
    </source>
</reference>
<dbReference type="AlphaFoldDB" id="A0AAE0MM93"/>
<keyword evidence="2" id="KW-1133">Transmembrane helix</keyword>
<protein>
    <submittedName>
        <fullName evidence="3">Uncharacterized protein</fullName>
    </submittedName>
</protein>
<organism evidence="3 4">
    <name type="scientific">Neurospora tetraspora</name>
    <dbReference type="NCBI Taxonomy" id="94610"/>
    <lineage>
        <taxon>Eukaryota</taxon>
        <taxon>Fungi</taxon>
        <taxon>Dikarya</taxon>
        <taxon>Ascomycota</taxon>
        <taxon>Pezizomycotina</taxon>
        <taxon>Sordariomycetes</taxon>
        <taxon>Sordariomycetidae</taxon>
        <taxon>Sordariales</taxon>
        <taxon>Sordariaceae</taxon>
        <taxon>Neurospora</taxon>
    </lineage>
</organism>
<evidence type="ECO:0000256" key="2">
    <source>
        <dbReference type="SAM" id="Phobius"/>
    </source>
</evidence>
<dbReference type="PANTHER" id="PTHR22949">
    <property type="entry name" value="WHITE COLLAR 2 PROTEIN WC2"/>
    <property type="match status" value="1"/>
</dbReference>
<name>A0AAE0MM93_9PEZI</name>
<dbReference type="RefSeq" id="XP_062677267.1">
    <property type="nucleotide sequence ID" value="XM_062825201.1"/>
</dbReference>
<evidence type="ECO:0000256" key="1">
    <source>
        <dbReference type="SAM" id="MobiDB-lite"/>
    </source>
</evidence>
<evidence type="ECO:0000313" key="3">
    <source>
        <dbReference type="EMBL" id="KAK3337816.1"/>
    </source>
</evidence>
<evidence type="ECO:0000313" key="4">
    <source>
        <dbReference type="Proteomes" id="UP001278500"/>
    </source>
</evidence>
<feature type="region of interest" description="Disordered" evidence="1">
    <location>
        <begin position="255"/>
        <end position="713"/>
    </location>
</feature>
<feature type="compositionally biased region" description="Basic residues" evidence="1">
    <location>
        <begin position="512"/>
        <end position="523"/>
    </location>
</feature>
<dbReference type="PANTHER" id="PTHR22949:SF0">
    <property type="entry name" value="RE27538P"/>
    <property type="match status" value="1"/>
</dbReference>